<keyword evidence="2" id="KW-1185">Reference proteome</keyword>
<dbReference type="AlphaFoldDB" id="A0A7X6MBR9"/>
<gene>
    <name evidence="1" type="ORF">HGB44_05050</name>
</gene>
<dbReference type="EMBL" id="JAAXPG010000003">
    <property type="protein sequence ID" value="NKY97048.1"/>
    <property type="molecule type" value="Genomic_DNA"/>
</dbReference>
<dbReference type="Proteomes" id="UP000553209">
    <property type="component" value="Unassembled WGS sequence"/>
</dbReference>
<evidence type="ECO:0000313" key="1">
    <source>
        <dbReference type="EMBL" id="NKY97048.1"/>
    </source>
</evidence>
<dbReference type="RefSeq" id="WP_061082833.1">
    <property type="nucleotide sequence ID" value="NZ_JAAXPG010000003.1"/>
</dbReference>
<proteinExistence type="predicted"/>
<sequence length="73" mass="7934">MTLPDRAGLNSRPWSRRSFANAQAGPIPGALVGEDGARAVWYPVVEDAEAPLRALDLMRRQTEYLSAAPAKRA</sequence>
<evidence type="ECO:0000313" key="2">
    <source>
        <dbReference type="Proteomes" id="UP000553209"/>
    </source>
</evidence>
<reference evidence="1 2" key="1">
    <citation type="submission" date="2020-04" db="EMBL/GenBank/DDBJ databases">
        <title>MicrobeNet Type strains.</title>
        <authorList>
            <person name="Nicholson A.C."/>
        </authorList>
    </citation>
    <scope>NUCLEOTIDE SEQUENCE [LARGE SCALE GENOMIC DNA]</scope>
    <source>
        <strain evidence="1 2">ATCC 23612</strain>
    </source>
</reference>
<accession>A0A7X6MBR9</accession>
<organism evidence="1 2">
    <name type="scientific">Nocardiopsis alborubida</name>
    <dbReference type="NCBI Taxonomy" id="146802"/>
    <lineage>
        <taxon>Bacteria</taxon>
        <taxon>Bacillati</taxon>
        <taxon>Actinomycetota</taxon>
        <taxon>Actinomycetes</taxon>
        <taxon>Streptosporangiales</taxon>
        <taxon>Nocardiopsidaceae</taxon>
        <taxon>Nocardiopsis</taxon>
    </lineage>
</organism>
<name>A0A7X6MBR9_9ACTN</name>
<protein>
    <submittedName>
        <fullName evidence="1">Uncharacterized protein</fullName>
    </submittedName>
</protein>
<comment type="caution">
    <text evidence="1">The sequence shown here is derived from an EMBL/GenBank/DDBJ whole genome shotgun (WGS) entry which is preliminary data.</text>
</comment>